<keyword evidence="8" id="KW-1185">Reference proteome</keyword>
<proteinExistence type="inferred from homology"/>
<dbReference type="STRING" id="4846.A0A367KQ68"/>
<dbReference type="PANTHER" id="PTHR28290:SF1">
    <property type="entry name" value="ENHANCER OF TRANSLATION TERMINATION 1"/>
    <property type="match status" value="1"/>
</dbReference>
<organism evidence="7 8">
    <name type="scientific">Rhizopus stolonifer</name>
    <name type="common">Rhizopus nigricans</name>
    <dbReference type="NCBI Taxonomy" id="4846"/>
    <lineage>
        <taxon>Eukaryota</taxon>
        <taxon>Fungi</taxon>
        <taxon>Fungi incertae sedis</taxon>
        <taxon>Mucoromycota</taxon>
        <taxon>Mucoromycotina</taxon>
        <taxon>Mucoromycetes</taxon>
        <taxon>Mucorales</taxon>
        <taxon>Mucorineae</taxon>
        <taxon>Rhizopodaceae</taxon>
        <taxon>Rhizopus</taxon>
    </lineage>
</organism>
<dbReference type="Pfam" id="PF12753">
    <property type="entry name" value="Nro1"/>
    <property type="match status" value="1"/>
</dbReference>
<dbReference type="PANTHER" id="PTHR28290">
    <property type="entry name" value="ENHANCER OF TRANSLATION TERMINATION 1"/>
    <property type="match status" value="1"/>
</dbReference>
<comment type="subcellular location">
    <subcellularLocation>
        <location evidence="1">Nucleus</location>
    </subcellularLocation>
</comment>
<evidence type="ECO:0000313" key="8">
    <source>
        <dbReference type="Proteomes" id="UP000253551"/>
    </source>
</evidence>
<evidence type="ECO:0000256" key="4">
    <source>
        <dbReference type="ARBA" id="ARBA00023163"/>
    </source>
</evidence>
<dbReference type="Proteomes" id="UP000253551">
    <property type="component" value="Unassembled WGS sequence"/>
</dbReference>
<evidence type="ECO:0000256" key="2">
    <source>
        <dbReference type="ARBA" id="ARBA00007273"/>
    </source>
</evidence>
<dbReference type="EMBL" id="PJQM01000710">
    <property type="protein sequence ID" value="RCI04346.1"/>
    <property type="molecule type" value="Genomic_DNA"/>
</dbReference>
<evidence type="ECO:0000256" key="6">
    <source>
        <dbReference type="SAM" id="MobiDB-lite"/>
    </source>
</evidence>
<keyword evidence="3" id="KW-0805">Transcription regulation</keyword>
<feature type="compositionally biased region" description="Basic residues" evidence="6">
    <location>
        <begin position="1"/>
        <end position="10"/>
    </location>
</feature>
<name>A0A367KQ68_RHIST</name>
<evidence type="ECO:0000256" key="3">
    <source>
        <dbReference type="ARBA" id="ARBA00023015"/>
    </source>
</evidence>
<dbReference type="GO" id="GO:2000640">
    <property type="term" value="P:positive regulation of SREBP signaling pathway"/>
    <property type="evidence" value="ECO:0007669"/>
    <property type="project" value="TreeGrafter"/>
</dbReference>
<keyword evidence="5" id="KW-0539">Nucleus</keyword>
<accession>A0A367KQ68</accession>
<keyword evidence="4" id="KW-0804">Transcription</keyword>
<dbReference type="GO" id="GO:0005634">
    <property type="term" value="C:nucleus"/>
    <property type="evidence" value="ECO:0007669"/>
    <property type="project" value="UniProtKB-SubCell"/>
</dbReference>
<gene>
    <name evidence="7" type="primary">ETT1</name>
    <name evidence="7" type="ORF">CU098_011008</name>
</gene>
<comment type="similarity">
    <text evidence="2">Belongs to the ETT1 family.</text>
</comment>
<evidence type="ECO:0000256" key="1">
    <source>
        <dbReference type="ARBA" id="ARBA00004123"/>
    </source>
</evidence>
<protein>
    <submittedName>
        <fullName evidence="7">Ihnibitor of Brome mosaic virus</fullName>
    </submittedName>
</protein>
<comment type="caution">
    <text evidence="7">The sequence shown here is derived from an EMBL/GenBank/DDBJ whole genome shotgun (WGS) entry which is preliminary data.</text>
</comment>
<evidence type="ECO:0000256" key="5">
    <source>
        <dbReference type="ARBA" id="ARBA00023242"/>
    </source>
</evidence>
<dbReference type="InterPro" id="IPR024318">
    <property type="entry name" value="Nro1/ETT1"/>
</dbReference>
<reference evidence="7 8" key="1">
    <citation type="journal article" date="2018" name="G3 (Bethesda)">
        <title>Phylogenetic and Phylogenomic Definition of Rhizopus Species.</title>
        <authorList>
            <person name="Gryganskyi A.P."/>
            <person name="Golan J."/>
            <person name="Dolatabadi S."/>
            <person name="Mondo S."/>
            <person name="Robb S."/>
            <person name="Idnurm A."/>
            <person name="Muszewska A."/>
            <person name="Steczkiewicz K."/>
            <person name="Masonjones S."/>
            <person name="Liao H.L."/>
            <person name="Gajdeczka M.T."/>
            <person name="Anike F."/>
            <person name="Vuek A."/>
            <person name="Anishchenko I.M."/>
            <person name="Voigt K."/>
            <person name="de Hoog G.S."/>
            <person name="Smith M.E."/>
            <person name="Heitman J."/>
            <person name="Vilgalys R."/>
            <person name="Stajich J.E."/>
        </authorList>
    </citation>
    <scope>NUCLEOTIDE SEQUENCE [LARGE SCALE GENOMIC DNA]</scope>
    <source>
        <strain evidence="7 8">LSU 92-RS-03</strain>
    </source>
</reference>
<sequence>MAGEKKRPRGLKNSAMAKANKKSKTEETNEFPENAQTIVIDKEVEEGDELGETAALLESALEKLETEPTEALPLLRGTIHESDRILRNWDSENPLPASFYYSYGTALYELGRLTDDEEFEPYLDMAEERLLQSQGDVELKAKVDLVLAKIWFAKASNQVEQDIPELAVKALAVADESVENLPSKDVIDLADIVQNHGALYTELEHRNKFLEWAEKHLKKITKGKAIQSKNLKLTRESDEPENARALSTFGLTKLQTAHYWLDNTNEEEEEEKTELSKEEENAYKAILDCKLYLESAHKVLEQENKVTPQILFDLAEIYVNEANLILNEQEQNEIYEKAVKTIKQSQSLIDEKKLDDVLPEGLVAFLEEYETL</sequence>
<dbReference type="OrthoDB" id="5598057at2759"/>
<dbReference type="AlphaFoldDB" id="A0A367KQ68"/>
<evidence type="ECO:0000313" key="7">
    <source>
        <dbReference type="EMBL" id="RCI04346.1"/>
    </source>
</evidence>
<feature type="region of interest" description="Disordered" evidence="6">
    <location>
        <begin position="1"/>
        <end position="40"/>
    </location>
</feature>